<proteinExistence type="predicted"/>
<dbReference type="SUPFAM" id="SSF51905">
    <property type="entry name" value="FAD/NAD(P)-binding domain"/>
    <property type="match status" value="1"/>
</dbReference>
<evidence type="ECO:0000256" key="2">
    <source>
        <dbReference type="ARBA" id="ARBA00022630"/>
    </source>
</evidence>
<dbReference type="Proteomes" id="UP001363622">
    <property type="component" value="Unassembled WGS sequence"/>
</dbReference>
<evidence type="ECO:0000256" key="3">
    <source>
        <dbReference type="ARBA" id="ARBA00022827"/>
    </source>
</evidence>
<evidence type="ECO:0000313" key="8">
    <source>
        <dbReference type="EMBL" id="KAK7524449.1"/>
    </source>
</evidence>
<keyword evidence="4" id="KW-0560">Oxidoreductase</keyword>
<dbReference type="PANTHER" id="PTHR47178">
    <property type="entry name" value="MONOOXYGENASE, FAD-BINDING"/>
    <property type="match status" value="1"/>
</dbReference>
<protein>
    <submittedName>
        <fullName evidence="8">Monooxygenase</fullName>
    </submittedName>
</protein>
<keyword evidence="6" id="KW-0812">Transmembrane</keyword>
<reference evidence="8 9" key="1">
    <citation type="submission" date="2024-04" db="EMBL/GenBank/DDBJ databases">
        <title>Phyllosticta paracitricarpa is synonymous to the EU quarantine fungus P. citricarpa based on phylogenomic analyses.</title>
        <authorList>
            <consortium name="Lawrence Berkeley National Laboratory"/>
            <person name="Van Ingen-Buijs V.A."/>
            <person name="Van Westerhoven A.C."/>
            <person name="Haridas S."/>
            <person name="Skiadas P."/>
            <person name="Martin F."/>
            <person name="Groenewald J.Z."/>
            <person name="Crous P.W."/>
            <person name="Seidl M.F."/>
        </authorList>
    </citation>
    <scope>NUCLEOTIDE SEQUENCE [LARGE SCALE GENOMIC DNA]</scope>
    <source>
        <strain evidence="8 9">CBS 123371</strain>
    </source>
</reference>
<sequence length="407" mass="45533">MKHPGGAPHVLIVGAGITGLLIAQGLKKEGIRYTIFDAEPSATHYRPREWGMSIHWALPLLRDCLPDELLDRVRSTTVDPSYDPPETLLLPTFNGKTGEHMKDLPLPLLYRVVRRKFRSLCAEGIDVEYGKTLKDVVYRENSVVARFKDGTEAAGTLLVGADGSQSAVRMHLLGEAGRAQRVPFSAINTHIQYKDAAKAKYVRQIHPLMGHAIHPDGYWSWISIQEVPDPADASTWTFQLMSTWKAREGEDVTSLARLKEMAQSFAEPWRSAVQWIPEETRIFENKLSCWVTVPWNNRDGRVVLAGDAAHPMTFQRGQGLNHCIADASKLKHCIKAAAIDGAQTWAEAINAYEQEVVERGGDEVRTSMQNTEMLHDWARVVQSPLFKRAGDPTDRFGYGNVARESKL</sequence>
<feature type="transmembrane region" description="Helical" evidence="6">
    <location>
        <begin position="6"/>
        <end position="23"/>
    </location>
</feature>
<dbReference type="InterPro" id="IPR036188">
    <property type="entry name" value="FAD/NAD-bd_sf"/>
</dbReference>
<keyword evidence="5 8" id="KW-0503">Monooxygenase</keyword>
<keyword evidence="6" id="KW-0472">Membrane</keyword>
<keyword evidence="9" id="KW-1185">Reference proteome</keyword>
<comment type="caution">
    <text evidence="8">The sequence shown here is derived from an EMBL/GenBank/DDBJ whole genome shotgun (WGS) entry which is preliminary data.</text>
</comment>
<dbReference type="PANTHER" id="PTHR47178:SF2">
    <property type="entry name" value="FAD-BINDING DOMAIN-CONTAINING PROTEIN"/>
    <property type="match status" value="1"/>
</dbReference>
<gene>
    <name evidence="8" type="ORF">IWZ03DRAFT_367170</name>
</gene>
<name>A0ABR1L037_9PEZI</name>
<dbReference type="PRINTS" id="PR00420">
    <property type="entry name" value="RNGMNOXGNASE"/>
</dbReference>
<dbReference type="InterPro" id="IPR002938">
    <property type="entry name" value="FAD-bd"/>
</dbReference>
<keyword evidence="3" id="KW-0274">FAD</keyword>
<evidence type="ECO:0000256" key="1">
    <source>
        <dbReference type="ARBA" id="ARBA00001974"/>
    </source>
</evidence>
<comment type="cofactor">
    <cofactor evidence="1">
        <name>FAD</name>
        <dbReference type="ChEBI" id="CHEBI:57692"/>
    </cofactor>
</comment>
<evidence type="ECO:0000259" key="7">
    <source>
        <dbReference type="Pfam" id="PF01494"/>
    </source>
</evidence>
<dbReference type="Pfam" id="PF01494">
    <property type="entry name" value="FAD_binding_3"/>
    <property type="match status" value="1"/>
</dbReference>
<evidence type="ECO:0000256" key="5">
    <source>
        <dbReference type="ARBA" id="ARBA00023033"/>
    </source>
</evidence>
<keyword evidence="2" id="KW-0285">Flavoprotein</keyword>
<organism evidence="8 9">
    <name type="scientific">Phyllosticta citriasiana</name>
    <dbReference type="NCBI Taxonomy" id="595635"/>
    <lineage>
        <taxon>Eukaryota</taxon>
        <taxon>Fungi</taxon>
        <taxon>Dikarya</taxon>
        <taxon>Ascomycota</taxon>
        <taxon>Pezizomycotina</taxon>
        <taxon>Dothideomycetes</taxon>
        <taxon>Dothideomycetes incertae sedis</taxon>
        <taxon>Botryosphaeriales</taxon>
        <taxon>Phyllostictaceae</taxon>
        <taxon>Phyllosticta</taxon>
    </lineage>
</organism>
<feature type="domain" description="FAD-binding" evidence="7">
    <location>
        <begin position="9"/>
        <end position="356"/>
    </location>
</feature>
<accession>A0ABR1L037</accession>
<evidence type="ECO:0000256" key="6">
    <source>
        <dbReference type="SAM" id="Phobius"/>
    </source>
</evidence>
<evidence type="ECO:0000313" key="9">
    <source>
        <dbReference type="Proteomes" id="UP001363622"/>
    </source>
</evidence>
<evidence type="ECO:0000256" key="4">
    <source>
        <dbReference type="ARBA" id="ARBA00023002"/>
    </source>
</evidence>
<dbReference type="GO" id="GO:0004497">
    <property type="term" value="F:monooxygenase activity"/>
    <property type="evidence" value="ECO:0007669"/>
    <property type="project" value="UniProtKB-KW"/>
</dbReference>
<dbReference type="EMBL" id="JBBPHU010000001">
    <property type="protein sequence ID" value="KAK7524449.1"/>
    <property type="molecule type" value="Genomic_DNA"/>
</dbReference>
<keyword evidence="6" id="KW-1133">Transmembrane helix</keyword>
<dbReference type="Gene3D" id="3.50.50.60">
    <property type="entry name" value="FAD/NAD(P)-binding domain"/>
    <property type="match status" value="1"/>
</dbReference>